<comment type="subcellular location">
    <subcellularLocation>
        <location evidence="2">Endoplasmic reticulum membrane</location>
        <topology evidence="2">Single-pass type II membrane protein</topology>
    </subcellularLocation>
    <subcellularLocation>
        <location evidence="1">Golgi apparatus membrane</location>
        <topology evidence="1">Single-pass type II membrane protein</topology>
    </subcellularLocation>
</comment>
<dbReference type="PANTHER" id="PTHR46025">
    <property type="entry name" value="XYLOSYLTRANSFERASE OXT"/>
    <property type="match status" value="1"/>
</dbReference>
<evidence type="ECO:0000256" key="1">
    <source>
        <dbReference type="ARBA" id="ARBA00004323"/>
    </source>
</evidence>
<dbReference type="AlphaFoldDB" id="A0A1G9VLD9"/>
<dbReference type="InterPro" id="IPR003406">
    <property type="entry name" value="Glyco_trans_14"/>
</dbReference>
<evidence type="ECO:0000313" key="16">
    <source>
        <dbReference type="Proteomes" id="UP000198901"/>
    </source>
</evidence>
<organism evidence="15 16">
    <name type="scientific">Siphonobacter aquaeclarae</name>
    <dbReference type="NCBI Taxonomy" id="563176"/>
    <lineage>
        <taxon>Bacteria</taxon>
        <taxon>Pseudomonadati</taxon>
        <taxon>Bacteroidota</taxon>
        <taxon>Cytophagia</taxon>
        <taxon>Cytophagales</taxon>
        <taxon>Cytophagaceae</taxon>
        <taxon>Siphonobacter</taxon>
    </lineage>
</organism>
<reference evidence="15 16" key="1">
    <citation type="submission" date="2016-10" db="EMBL/GenBank/DDBJ databases">
        <authorList>
            <person name="de Groot N.N."/>
        </authorList>
    </citation>
    <scope>NUCLEOTIDE SEQUENCE [LARGE SCALE GENOMIC DNA]</scope>
    <source>
        <strain evidence="15 16">DSM 21668</strain>
    </source>
</reference>
<dbReference type="STRING" id="563176.SAMN04488090_4156"/>
<keyword evidence="9" id="KW-1133">Transmembrane helix</keyword>
<keyword evidence="5" id="KW-0812">Transmembrane</keyword>
<keyword evidence="16" id="KW-1185">Reference proteome</keyword>
<protein>
    <recommendedName>
        <fullName evidence="14">Peptide O-xylosyltransferase</fullName>
    </recommendedName>
</protein>
<evidence type="ECO:0000313" key="15">
    <source>
        <dbReference type="EMBL" id="SDM72989.1"/>
    </source>
</evidence>
<evidence type="ECO:0000256" key="8">
    <source>
        <dbReference type="ARBA" id="ARBA00022968"/>
    </source>
</evidence>
<evidence type="ECO:0000256" key="14">
    <source>
        <dbReference type="ARBA" id="ARBA00042865"/>
    </source>
</evidence>
<evidence type="ECO:0000256" key="12">
    <source>
        <dbReference type="ARBA" id="ARBA00023157"/>
    </source>
</evidence>
<evidence type="ECO:0000256" key="10">
    <source>
        <dbReference type="ARBA" id="ARBA00023034"/>
    </source>
</evidence>
<sequence length="311" mass="36246">MSVPSPGIAYLLIVHSQPNHLKRIIRRLAHPDDHFFVLVDKKQHAAPFQQALSGLKNITILPQTTSIYWVGMGTVEAELALFRAAFHRGPFAHYVLMSGADYPIKPMPYIRQFLLSAGKNFIPVHSRLHPGGEAHFTSRFTRYHFLNNDYLNPRGAYRNHRFFRQVRRLLEKYPIPRRMTRSRTIYHGPTWVSLTHSFVDYVLKTVSRQPNELAFYRHTYCPDEMFLHSLIKESPFATSNYYDFERETDGKNWLGLFYADWHTPDVVLPKTLDTADFNALKESHPHALFARKFDEKASAGLLDRIDEYLLV</sequence>
<keyword evidence="7" id="KW-0256">Endoplasmic reticulum</keyword>
<proteinExistence type="predicted"/>
<keyword evidence="8" id="KW-0735">Signal-anchor</keyword>
<evidence type="ECO:0000256" key="2">
    <source>
        <dbReference type="ARBA" id="ARBA00004648"/>
    </source>
</evidence>
<evidence type="ECO:0000256" key="9">
    <source>
        <dbReference type="ARBA" id="ARBA00022989"/>
    </source>
</evidence>
<keyword evidence="4" id="KW-0808">Transferase</keyword>
<dbReference type="PANTHER" id="PTHR46025:SF3">
    <property type="entry name" value="XYLOSYLTRANSFERASE OXT"/>
    <property type="match status" value="1"/>
</dbReference>
<keyword evidence="6" id="KW-0479">Metal-binding</keyword>
<dbReference type="InterPro" id="IPR043538">
    <property type="entry name" value="XYLT"/>
</dbReference>
<gene>
    <name evidence="15" type="ORF">SAMN04488090_4156</name>
</gene>
<evidence type="ECO:0000256" key="3">
    <source>
        <dbReference type="ARBA" id="ARBA00022676"/>
    </source>
</evidence>
<evidence type="ECO:0000256" key="5">
    <source>
        <dbReference type="ARBA" id="ARBA00022692"/>
    </source>
</evidence>
<keyword evidence="13" id="KW-0325">Glycoprotein</keyword>
<keyword evidence="11" id="KW-0472">Membrane</keyword>
<evidence type="ECO:0000256" key="13">
    <source>
        <dbReference type="ARBA" id="ARBA00023180"/>
    </source>
</evidence>
<dbReference type="RefSeq" id="WP_093207502.1">
    <property type="nucleotide sequence ID" value="NZ_FNGS01000008.1"/>
</dbReference>
<keyword evidence="12" id="KW-1015">Disulfide bond</keyword>
<dbReference type="OrthoDB" id="7943907at2"/>
<dbReference type="GO" id="GO:0016020">
    <property type="term" value="C:membrane"/>
    <property type="evidence" value="ECO:0007669"/>
    <property type="project" value="InterPro"/>
</dbReference>
<evidence type="ECO:0000256" key="6">
    <source>
        <dbReference type="ARBA" id="ARBA00022723"/>
    </source>
</evidence>
<dbReference type="GO" id="GO:0050650">
    <property type="term" value="P:chondroitin sulfate proteoglycan biosynthetic process"/>
    <property type="evidence" value="ECO:0007669"/>
    <property type="project" value="TreeGrafter"/>
</dbReference>
<evidence type="ECO:0000256" key="11">
    <source>
        <dbReference type="ARBA" id="ARBA00023136"/>
    </source>
</evidence>
<keyword evidence="3" id="KW-0328">Glycosyltransferase</keyword>
<keyword evidence="10" id="KW-0333">Golgi apparatus</keyword>
<accession>A0A1G9VLD9</accession>
<dbReference type="EMBL" id="FNGS01000008">
    <property type="protein sequence ID" value="SDM72989.1"/>
    <property type="molecule type" value="Genomic_DNA"/>
</dbReference>
<dbReference type="GO" id="GO:0015012">
    <property type="term" value="P:heparan sulfate proteoglycan biosynthetic process"/>
    <property type="evidence" value="ECO:0007669"/>
    <property type="project" value="TreeGrafter"/>
</dbReference>
<dbReference type="GO" id="GO:0046872">
    <property type="term" value="F:metal ion binding"/>
    <property type="evidence" value="ECO:0007669"/>
    <property type="project" value="UniProtKB-KW"/>
</dbReference>
<name>A0A1G9VLD9_9BACT</name>
<dbReference type="Pfam" id="PF02485">
    <property type="entry name" value="Branch"/>
    <property type="match status" value="1"/>
</dbReference>
<dbReference type="GO" id="GO:0030158">
    <property type="term" value="F:protein xylosyltransferase activity"/>
    <property type="evidence" value="ECO:0007669"/>
    <property type="project" value="InterPro"/>
</dbReference>
<evidence type="ECO:0000256" key="7">
    <source>
        <dbReference type="ARBA" id="ARBA00022824"/>
    </source>
</evidence>
<dbReference type="Proteomes" id="UP000198901">
    <property type="component" value="Unassembled WGS sequence"/>
</dbReference>
<evidence type="ECO:0000256" key="4">
    <source>
        <dbReference type="ARBA" id="ARBA00022679"/>
    </source>
</evidence>